<reference evidence="2 3" key="1">
    <citation type="journal article" date="2016" name="Mol. Biol. Evol.">
        <title>Comparative Genomics of Early-Diverging Mushroom-Forming Fungi Provides Insights into the Origins of Lignocellulose Decay Capabilities.</title>
        <authorList>
            <person name="Nagy L.G."/>
            <person name="Riley R."/>
            <person name="Tritt A."/>
            <person name="Adam C."/>
            <person name="Daum C."/>
            <person name="Floudas D."/>
            <person name="Sun H."/>
            <person name="Yadav J.S."/>
            <person name="Pangilinan J."/>
            <person name="Larsson K.H."/>
            <person name="Matsuura K."/>
            <person name="Barry K."/>
            <person name="Labutti K."/>
            <person name="Kuo R."/>
            <person name="Ohm R.A."/>
            <person name="Bhattacharya S.S."/>
            <person name="Shirouzu T."/>
            <person name="Yoshinaga Y."/>
            <person name="Martin F.M."/>
            <person name="Grigoriev I.V."/>
            <person name="Hibbett D.S."/>
        </authorList>
    </citation>
    <scope>NUCLEOTIDE SEQUENCE [LARGE SCALE GENOMIC DNA]</scope>
    <source>
        <strain evidence="2 3">HHB12029</strain>
    </source>
</reference>
<organism evidence="2 3">
    <name type="scientific">Exidia glandulosa HHB12029</name>
    <dbReference type="NCBI Taxonomy" id="1314781"/>
    <lineage>
        <taxon>Eukaryota</taxon>
        <taxon>Fungi</taxon>
        <taxon>Dikarya</taxon>
        <taxon>Basidiomycota</taxon>
        <taxon>Agaricomycotina</taxon>
        <taxon>Agaricomycetes</taxon>
        <taxon>Auriculariales</taxon>
        <taxon>Exidiaceae</taxon>
        <taxon>Exidia</taxon>
    </lineage>
</organism>
<dbReference type="SMART" id="SM00256">
    <property type="entry name" value="FBOX"/>
    <property type="match status" value="1"/>
</dbReference>
<keyword evidence="3" id="KW-1185">Reference proteome</keyword>
<dbReference type="Gene3D" id="1.20.1280.50">
    <property type="match status" value="1"/>
</dbReference>
<protein>
    <recommendedName>
        <fullName evidence="1">F-box domain-containing protein</fullName>
    </recommendedName>
</protein>
<dbReference type="InParanoid" id="A0A165DIT6"/>
<feature type="domain" description="F-box" evidence="1">
    <location>
        <begin position="8"/>
        <end position="54"/>
    </location>
</feature>
<evidence type="ECO:0000259" key="1">
    <source>
        <dbReference type="PROSITE" id="PS50181"/>
    </source>
</evidence>
<dbReference type="EMBL" id="KV426216">
    <property type="protein sequence ID" value="KZV84643.1"/>
    <property type="molecule type" value="Genomic_DNA"/>
</dbReference>
<sequence>MSTPPSTSCGISDLPVELFLDILDFMHFHDLARCRSVSPEWREKVSAHPLWRDVISVGDSHAEYPALRAGLVRKIKSSATLDNGHAIPLHLEVVATAEPLYLDSATRAGRSLIFGHLPALCSRLSTLYLKLHPSLGSAFVPLELPVLKRLHLYFDAACDDLIGAWPTVWNANLLRFIEAPKLAHLVLTDVPLPPPDELARLPAFSSTIAEVQLFYEYITPELELAMRAFPHVKRLLFSNAATPDADAATVADGRDIRTRPQDLQHLTLHLNVEAYWPRLLKSLSRRVDLPSLTVHACTPRDKDIRATLKHCTGPLCVRVGYRPLDARAVDAFLTVTSPDRKYIRNFEDIDAQHAESNIRLYALVSVDLGERIVVLHVACSWLEVLTELYKDCISFPQLQVLCVEFSGRRDDSPASEFRSFLPNYWPIRCEKLHTIVLKPAPYVEWKLRISQARWEDFTELTNLRGRIDQGLITVVEKGVTLVPHGEFQEVKKRLRCWETRKESPPFYDPALFRVDGPSTEWLDDLVVGLVPDA</sequence>
<dbReference type="PROSITE" id="PS50181">
    <property type="entry name" value="FBOX"/>
    <property type="match status" value="1"/>
</dbReference>
<dbReference type="InterPro" id="IPR001810">
    <property type="entry name" value="F-box_dom"/>
</dbReference>
<evidence type="ECO:0000313" key="3">
    <source>
        <dbReference type="Proteomes" id="UP000077266"/>
    </source>
</evidence>
<dbReference type="Proteomes" id="UP000077266">
    <property type="component" value="Unassembled WGS sequence"/>
</dbReference>
<dbReference type="InterPro" id="IPR036047">
    <property type="entry name" value="F-box-like_dom_sf"/>
</dbReference>
<gene>
    <name evidence="2" type="ORF">EXIGLDRAFT_281681</name>
</gene>
<dbReference type="OrthoDB" id="629492at2759"/>
<evidence type="ECO:0000313" key="2">
    <source>
        <dbReference type="EMBL" id="KZV84643.1"/>
    </source>
</evidence>
<dbReference type="Pfam" id="PF00646">
    <property type="entry name" value="F-box"/>
    <property type="match status" value="1"/>
</dbReference>
<proteinExistence type="predicted"/>
<dbReference type="AlphaFoldDB" id="A0A165DIT6"/>
<accession>A0A165DIT6</accession>
<dbReference type="SUPFAM" id="SSF81383">
    <property type="entry name" value="F-box domain"/>
    <property type="match status" value="1"/>
</dbReference>
<name>A0A165DIT6_EXIGL</name>